<dbReference type="EMBL" id="CP158568">
    <property type="protein sequence ID" value="XBY43074.1"/>
    <property type="molecule type" value="Genomic_DNA"/>
</dbReference>
<name>A0AAU7X5F1_9HYPH</name>
<dbReference type="Gene3D" id="1.10.10.10">
    <property type="entry name" value="Winged helix-like DNA-binding domain superfamily/Winged helix DNA-binding domain"/>
    <property type="match status" value="1"/>
</dbReference>
<dbReference type="PIRSF" id="PIRSF019423">
    <property type="entry name" value="NMN_biosyn"/>
    <property type="match status" value="1"/>
</dbReference>
<sequence>MSDERTGSASVGAATVGAARATRISTDSAPESEIAAGAARPGVEIGLSAAVVAVADDTPLILTMAATQAGGGEPAGVARPDPAEDGRVDALPFGPFDPVQHRTFEIGLRAWVEAQTALRLGYAEQLYTFGDRGRHARLGDTGPHVVSVGYLALTRKRPESDAALAREGAAFRPWYDYFPWEDWRGGRPALIDEAILPALADWAARPSSPTETARGLGRPERVRMCFGGEGADGGDFDEEKALERYELLYEAGLVREALRDGRPAALARPDRPFLGRSMRFDHRRILATAISRLRSKLKYRPVVFELMGDSFTLTELQRSVEAIGGRHLHKQNFRRLVDQSDLVEATGETSLVTGGRPAQLYRFRRDVLSERPAPGLRYGARV</sequence>
<feature type="domain" description="NrtR DNA-binding winged helix" evidence="2">
    <location>
        <begin position="303"/>
        <end position="363"/>
    </location>
</feature>
<dbReference type="InterPro" id="IPR036388">
    <property type="entry name" value="WH-like_DNA-bd_sf"/>
</dbReference>
<gene>
    <name evidence="3" type="ORF">ABS361_13275</name>
</gene>
<dbReference type="Gene3D" id="3.90.79.10">
    <property type="entry name" value="Nucleoside Triphosphate Pyrophosphohydrolase"/>
    <property type="match status" value="1"/>
</dbReference>
<dbReference type="AlphaFoldDB" id="A0AAU7X5F1"/>
<dbReference type="SUPFAM" id="SSF55811">
    <property type="entry name" value="Nudix"/>
    <property type="match status" value="1"/>
</dbReference>
<protein>
    <submittedName>
        <fullName evidence="3">NAD regulator</fullName>
    </submittedName>
</protein>
<proteinExistence type="predicted"/>
<accession>A0AAU7X5F1</accession>
<dbReference type="InterPro" id="IPR011213">
    <property type="entry name" value="NMN_biosyn"/>
</dbReference>
<dbReference type="FunFam" id="1.10.10.10:FF:000611">
    <property type="entry name" value="Transcriptional repressor of nicotinamide riboside utilization NrtR"/>
    <property type="match status" value="1"/>
</dbReference>
<evidence type="ECO:0000259" key="2">
    <source>
        <dbReference type="Pfam" id="PF21906"/>
    </source>
</evidence>
<dbReference type="InterPro" id="IPR036390">
    <property type="entry name" value="WH_DNA-bd_sf"/>
</dbReference>
<feature type="compositionally biased region" description="Low complexity" evidence="1">
    <location>
        <begin position="7"/>
        <end position="23"/>
    </location>
</feature>
<evidence type="ECO:0000256" key="1">
    <source>
        <dbReference type="SAM" id="MobiDB-lite"/>
    </source>
</evidence>
<feature type="region of interest" description="Disordered" evidence="1">
    <location>
        <begin position="1"/>
        <end position="35"/>
    </location>
</feature>
<reference evidence="3" key="1">
    <citation type="submission" date="2024-06" db="EMBL/GenBank/DDBJ databases">
        <title>Methylostella associata gen. nov., sp. nov., a novel Ancalomicrobiaceae-affiliated facultatively methylotrophic bacteria that feed on methanotrophs of the genus Methylococcus.</title>
        <authorList>
            <person name="Saltykova V."/>
            <person name="Danilova O.V."/>
            <person name="Oshkin I.Y."/>
            <person name="Belova S.E."/>
            <person name="Pimenov N.V."/>
            <person name="Dedysh S.N."/>
        </authorList>
    </citation>
    <scope>NUCLEOTIDE SEQUENCE</scope>
    <source>
        <strain evidence="3">S20</strain>
    </source>
</reference>
<dbReference type="InterPro" id="IPR015797">
    <property type="entry name" value="NUDIX_hydrolase-like_dom_sf"/>
</dbReference>
<evidence type="ECO:0000313" key="3">
    <source>
        <dbReference type="EMBL" id="XBY43074.1"/>
    </source>
</evidence>
<dbReference type="KEGG" id="mflg:ABS361_13275"/>
<dbReference type="SUPFAM" id="SSF46785">
    <property type="entry name" value="Winged helix' DNA-binding domain"/>
    <property type="match status" value="1"/>
</dbReference>
<dbReference type="RefSeq" id="WP_407048176.1">
    <property type="nucleotide sequence ID" value="NZ_CP158568.1"/>
</dbReference>
<organism evidence="3">
    <name type="scientific">Methyloraptor flagellatus</name>
    <dbReference type="NCBI Taxonomy" id="3162530"/>
    <lineage>
        <taxon>Bacteria</taxon>
        <taxon>Pseudomonadati</taxon>
        <taxon>Pseudomonadota</taxon>
        <taxon>Alphaproteobacteria</taxon>
        <taxon>Hyphomicrobiales</taxon>
        <taxon>Ancalomicrobiaceae</taxon>
        <taxon>Methyloraptor</taxon>
    </lineage>
</organism>
<dbReference type="Pfam" id="PF21906">
    <property type="entry name" value="WHD_NrtR"/>
    <property type="match status" value="1"/>
</dbReference>
<dbReference type="InterPro" id="IPR054105">
    <property type="entry name" value="WHD_NrtR"/>
</dbReference>